<dbReference type="PANTHER" id="PTHR33202:SF1">
    <property type="entry name" value="FERRIC UPTAKE REGULATION PROTEIN"/>
    <property type="match status" value="1"/>
</dbReference>
<dbReference type="GO" id="GO:0005737">
    <property type="term" value="C:cytoplasm"/>
    <property type="evidence" value="ECO:0007669"/>
    <property type="project" value="UniProtKB-SubCell"/>
</dbReference>
<evidence type="ECO:0000256" key="1">
    <source>
        <dbReference type="ARBA" id="ARBA00004496"/>
    </source>
</evidence>
<evidence type="ECO:0000256" key="8">
    <source>
        <dbReference type="ARBA" id="ARBA00023163"/>
    </source>
</evidence>
<evidence type="ECO:0000256" key="7">
    <source>
        <dbReference type="ARBA" id="ARBA00023125"/>
    </source>
</evidence>
<dbReference type="GO" id="GO:1900376">
    <property type="term" value="P:regulation of secondary metabolite biosynthetic process"/>
    <property type="evidence" value="ECO:0007669"/>
    <property type="project" value="TreeGrafter"/>
</dbReference>
<dbReference type="GO" id="GO:0003700">
    <property type="term" value="F:DNA-binding transcription factor activity"/>
    <property type="evidence" value="ECO:0007669"/>
    <property type="project" value="InterPro"/>
</dbReference>
<comment type="cofactor">
    <cofactor evidence="9">
        <name>Zn(2+)</name>
        <dbReference type="ChEBI" id="CHEBI:29105"/>
    </cofactor>
    <text evidence="9">Binds 1 zinc ion per subunit.</text>
</comment>
<evidence type="ECO:0000256" key="4">
    <source>
        <dbReference type="ARBA" id="ARBA00022491"/>
    </source>
</evidence>
<dbReference type="GO" id="GO:0000976">
    <property type="term" value="F:transcription cis-regulatory region binding"/>
    <property type="evidence" value="ECO:0007669"/>
    <property type="project" value="TreeGrafter"/>
</dbReference>
<name>H3NK94_9LACT</name>
<keyword evidence="8" id="KW-0804">Transcription</keyword>
<protein>
    <recommendedName>
        <fullName evidence="13">Fur family transcriptional regulator, zinc uptake regulator</fullName>
    </recommendedName>
</protein>
<dbReference type="STRING" id="883113.HMPREF9708_01283"/>
<evidence type="ECO:0000313" key="12">
    <source>
        <dbReference type="Proteomes" id="UP000006190"/>
    </source>
</evidence>
<proteinExistence type="inferred from homology"/>
<dbReference type="InterPro" id="IPR036390">
    <property type="entry name" value="WH_DNA-bd_sf"/>
</dbReference>
<dbReference type="OrthoDB" id="8659436at2"/>
<dbReference type="GO" id="GO:0008270">
    <property type="term" value="F:zinc ion binding"/>
    <property type="evidence" value="ECO:0007669"/>
    <property type="project" value="TreeGrafter"/>
</dbReference>
<feature type="binding site" evidence="10">
    <location>
        <position position="144"/>
    </location>
    <ligand>
        <name>Fe cation</name>
        <dbReference type="ChEBI" id="CHEBI:24875"/>
    </ligand>
</feature>
<dbReference type="PANTHER" id="PTHR33202">
    <property type="entry name" value="ZINC UPTAKE REGULATION PROTEIN"/>
    <property type="match status" value="1"/>
</dbReference>
<comment type="caution">
    <text evidence="11">The sequence shown here is derived from an EMBL/GenBank/DDBJ whole genome shotgun (WGS) entry which is preliminary data.</text>
</comment>
<comment type="cofactor">
    <cofactor evidence="10">
        <name>Mn(2+)</name>
        <dbReference type="ChEBI" id="CHEBI:29035"/>
    </cofactor>
    <cofactor evidence="10">
        <name>Fe(2+)</name>
        <dbReference type="ChEBI" id="CHEBI:29033"/>
    </cofactor>
    <text evidence="10">Binds 1 Mn(2+) or Fe(2+) ion per subunit.</text>
</comment>
<keyword evidence="10" id="KW-0408">Iron</keyword>
<dbReference type="GO" id="GO:0045892">
    <property type="term" value="P:negative regulation of DNA-templated transcription"/>
    <property type="evidence" value="ECO:0007669"/>
    <property type="project" value="TreeGrafter"/>
</dbReference>
<evidence type="ECO:0000256" key="2">
    <source>
        <dbReference type="ARBA" id="ARBA00007957"/>
    </source>
</evidence>
<organism evidence="11 12">
    <name type="scientific">Facklamia languida CCUG 37842</name>
    <dbReference type="NCBI Taxonomy" id="883113"/>
    <lineage>
        <taxon>Bacteria</taxon>
        <taxon>Bacillati</taxon>
        <taxon>Bacillota</taxon>
        <taxon>Bacilli</taxon>
        <taxon>Lactobacillales</taxon>
        <taxon>Aerococcaceae</taxon>
        <taxon>Facklamia</taxon>
    </lineage>
</organism>
<dbReference type="RefSeq" id="WP_006309486.1">
    <property type="nucleotide sequence ID" value="NZ_JH601133.1"/>
</dbReference>
<evidence type="ECO:0000256" key="6">
    <source>
        <dbReference type="ARBA" id="ARBA00023015"/>
    </source>
</evidence>
<dbReference type="Pfam" id="PF01475">
    <property type="entry name" value="FUR"/>
    <property type="match status" value="1"/>
</dbReference>
<evidence type="ECO:0000256" key="9">
    <source>
        <dbReference type="PIRSR" id="PIRSR602481-1"/>
    </source>
</evidence>
<evidence type="ECO:0008006" key="13">
    <source>
        <dbReference type="Google" id="ProtNLM"/>
    </source>
</evidence>
<dbReference type="PATRIC" id="fig|883113.3.peg.1280"/>
<dbReference type="InterPro" id="IPR002481">
    <property type="entry name" value="FUR"/>
</dbReference>
<comment type="subcellular location">
    <subcellularLocation>
        <location evidence="1">Cytoplasm</location>
    </subcellularLocation>
</comment>
<keyword evidence="3" id="KW-0963">Cytoplasm</keyword>
<dbReference type="eggNOG" id="COG0735">
    <property type="taxonomic scope" value="Bacteria"/>
</dbReference>
<reference evidence="11 12" key="1">
    <citation type="submission" date="2012-01" db="EMBL/GenBank/DDBJ databases">
        <title>The Genome Sequence of Facklamia languida CCUG 37842.</title>
        <authorList>
            <consortium name="The Broad Institute Genome Sequencing Platform"/>
            <person name="Earl A."/>
            <person name="Ward D."/>
            <person name="Feldgarden M."/>
            <person name="Gevers D."/>
            <person name="Huys G."/>
            <person name="Young S.K."/>
            <person name="Zeng Q."/>
            <person name="Gargeya S."/>
            <person name="Fitzgerald M."/>
            <person name="Haas B."/>
            <person name="Abouelleil A."/>
            <person name="Alvarado L."/>
            <person name="Arachchi H.M."/>
            <person name="Berlin A."/>
            <person name="Chapman S.B."/>
            <person name="Gearin G."/>
            <person name="Goldberg J."/>
            <person name="Griggs A."/>
            <person name="Gujja S."/>
            <person name="Hansen M."/>
            <person name="Heiman D."/>
            <person name="Howarth C."/>
            <person name="Larimer J."/>
            <person name="Lui A."/>
            <person name="MacDonald P.J.P."/>
            <person name="McCowen C."/>
            <person name="Montmayeur A."/>
            <person name="Murphy C."/>
            <person name="Neiman D."/>
            <person name="Pearson M."/>
            <person name="Priest M."/>
            <person name="Roberts A."/>
            <person name="Saif S."/>
            <person name="Shea T."/>
            <person name="Sisk P."/>
            <person name="Stolte C."/>
            <person name="Sykes S."/>
            <person name="Wortman J."/>
            <person name="Nusbaum C."/>
            <person name="Birren B."/>
        </authorList>
    </citation>
    <scope>NUCLEOTIDE SEQUENCE [LARGE SCALE GENOMIC DNA]</scope>
    <source>
        <strain evidence="11 12">CCUG 37842</strain>
    </source>
</reference>
<dbReference type="AlphaFoldDB" id="H3NK94"/>
<keyword evidence="7" id="KW-0238">DNA-binding</keyword>
<keyword evidence="12" id="KW-1185">Reference proteome</keyword>
<dbReference type="Gene3D" id="3.30.1490.190">
    <property type="match status" value="1"/>
</dbReference>
<dbReference type="SUPFAM" id="SSF46785">
    <property type="entry name" value="Winged helix' DNA-binding domain"/>
    <property type="match status" value="1"/>
</dbReference>
<dbReference type="InterPro" id="IPR043135">
    <property type="entry name" value="Fur_C"/>
</dbReference>
<evidence type="ECO:0000256" key="10">
    <source>
        <dbReference type="PIRSR" id="PIRSR602481-2"/>
    </source>
</evidence>
<feature type="binding site" evidence="9">
    <location>
        <position position="155"/>
    </location>
    <ligand>
        <name>Zn(2+)</name>
        <dbReference type="ChEBI" id="CHEBI:29105"/>
    </ligand>
</feature>
<dbReference type="EMBL" id="AGEG01000014">
    <property type="protein sequence ID" value="EHR36611.1"/>
    <property type="molecule type" value="Genomic_DNA"/>
</dbReference>
<evidence type="ECO:0000313" key="11">
    <source>
        <dbReference type="EMBL" id="EHR36611.1"/>
    </source>
</evidence>
<dbReference type="HOGENOM" id="CLU_096072_5_1_9"/>
<feature type="binding site" evidence="9">
    <location>
        <position position="115"/>
    </location>
    <ligand>
        <name>Zn(2+)</name>
        <dbReference type="ChEBI" id="CHEBI:29105"/>
    </ligand>
</feature>
<sequence length="165" mass="18840">MKPVQLTNQPLSPETQALIEVGMERLKEAGFKLTKKRQEILTLFAANQRYITALNIHSALQASYPTMSYNTTYRNLYDFVDVGILETTEYQQEQLFRFSCHPHQDGHHHHHHFICTNCGHTILLDACPLDHISTDLSEVEIQSHRFEVFGLCADCKAHASQSVTS</sequence>
<feature type="binding site" evidence="9">
    <location>
        <position position="118"/>
    </location>
    <ligand>
        <name>Zn(2+)</name>
        <dbReference type="ChEBI" id="CHEBI:29105"/>
    </ligand>
</feature>
<dbReference type="Proteomes" id="UP000006190">
    <property type="component" value="Unassembled WGS sequence"/>
</dbReference>
<comment type="similarity">
    <text evidence="2">Belongs to the Fur family.</text>
</comment>
<gene>
    <name evidence="11" type="ORF">HMPREF9708_01283</name>
</gene>
<keyword evidence="6" id="KW-0805">Transcription regulation</keyword>
<dbReference type="InterPro" id="IPR036388">
    <property type="entry name" value="WH-like_DNA-bd_sf"/>
</dbReference>
<accession>H3NK94</accession>
<dbReference type="Gene3D" id="1.10.10.10">
    <property type="entry name" value="Winged helix-like DNA-binding domain superfamily/Winged helix DNA-binding domain"/>
    <property type="match status" value="1"/>
</dbReference>
<evidence type="ECO:0000256" key="3">
    <source>
        <dbReference type="ARBA" id="ARBA00022490"/>
    </source>
</evidence>
<keyword evidence="4" id="KW-0678">Repressor</keyword>
<keyword evidence="5 9" id="KW-0862">Zinc</keyword>
<keyword evidence="9" id="KW-0479">Metal-binding</keyword>
<feature type="binding site" evidence="10">
    <location>
        <position position="109"/>
    </location>
    <ligand>
        <name>Fe cation</name>
        <dbReference type="ChEBI" id="CHEBI:24875"/>
    </ligand>
</feature>
<dbReference type="CDD" id="cd07153">
    <property type="entry name" value="Fur_like"/>
    <property type="match status" value="1"/>
</dbReference>
<evidence type="ECO:0000256" key="5">
    <source>
        <dbReference type="ARBA" id="ARBA00022833"/>
    </source>
</evidence>
<feature type="binding site" evidence="9">
    <location>
        <position position="152"/>
    </location>
    <ligand>
        <name>Zn(2+)</name>
        <dbReference type="ChEBI" id="CHEBI:29105"/>
    </ligand>
</feature>